<dbReference type="Pfam" id="PF03762">
    <property type="entry name" value="VOMI"/>
    <property type="match status" value="1"/>
</dbReference>
<dbReference type="Gene3D" id="2.100.10.20">
    <property type="entry name" value="Vitelline membrane outer layer protein I (VOMI)"/>
    <property type="match status" value="1"/>
</dbReference>
<dbReference type="PANTHER" id="PTHR18841:SF0">
    <property type="entry name" value="VITELLINE MEMBRANE OUTER LAYER 1 HOMOLOG A-RELATED"/>
    <property type="match status" value="1"/>
</dbReference>
<sequence length="140" mass="15906">MLLLAMIRADSMHHFLSLLLVIIGLFVSVQTRIFRSVLTVPNGVRWGTWDEIKMCPSETYAIGFSLKVSRAMTGLCVLMGSYVVHTSVQSEVERFNCSREKVLEGDSRSRGEWRICGFSTLKEGPQGNRTYKNVRMYCCD</sequence>
<keyword evidence="2" id="KW-1185">Reference proteome</keyword>
<name>A0A671P695_9TELE</name>
<dbReference type="PANTHER" id="PTHR18841">
    <property type="entry name" value="VITELLINE MEMBRANE OUTER LAYER PROTEIN I-RELATED"/>
    <property type="match status" value="1"/>
</dbReference>
<dbReference type="Ensembl" id="ENSSANT00000056748.1">
    <property type="protein sequence ID" value="ENSSANP00000053371.1"/>
    <property type="gene ID" value="ENSSANG00000026704.1"/>
</dbReference>
<dbReference type="AlphaFoldDB" id="A0A671P695"/>
<dbReference type="InterPro" id="IPR005515">
    <property type="entry name" value="VOMI"/>
</dbReference>
<reference evidence="1" key="1">
    <citation type="submission" date="2025-08" db="UniProtKB">
        <authorList>
            <consortium name="Ensembl"/>
        </authorList>
    </citation>
    <scope>IDENTIFICATION</scope>
</reference>
<proteinExistence type="predicted"/>
<reference evidence="1" key="2">
    <citation type="submission" date="2025-09" db="UniProtKB">
        <authorList>
            <consortium name="Ensembl"/>
        </authorList>
    </citation>
    <scope>IDENTIFICATION</scope>
</reference>
<dbReference type="SUPFAM" id="SSF51092">
    <property type="entry name" value="Vitelline membrane outer protein-I (VMO-I)"/>
    <property type="match status" value="1"/>
</dbReference>
<dbReference type="GO" id="GO:0005615">
    <property type="term" value="C:extracellular space"/>
    <property type="evidence" value="ECO:0007669"/>
    <property type="project" value="TreeGrafter"/>
</dbReference>
<organism evidence="1 2">
    <name type="scientific">Sinocyclocheilus anshuiensis</name>
    <dbReference type="NCBI Taxonomy" id="1608454"/>
    <lineage>
        <taxon>Eukaryota</taxon>
        <taxon>Metazoa</taxon>
        <taxon>Chordata</taxon>
        <taxon>Craniata</taxon>
        <taxon>Vertebrata</taxon>
        <taxon>Euteleostomi</taxon>
        <taxon>Actinopterygii</taxon>
        <taxon>Neopterygii</taxon>
        <taxon>Teleostei</taxon>
        <taxon>Ostariophysi</taxon>
        <taxon>Cypriniformes</taxon>
        <taxon>Cyprinidae</taxon>
        <taxon>Cyprininae</taxon>
        <taxon>Sinocyclocheilus</taxon>
    </lineage>
</organism>
<evidence type="ECO:0000313" key="1">
    <source>
        <dbReference type="Ensembl" id="ENSSANP00000053371.1"/>
    </source>
</evidence>
<protein>
    <submittedName>
        <fullName evidence="1">Uncharacterized protein</fullName>
    </submittedName>
</protein>
<evidence type="ECO:0000313" key="2">
    <source>
        <dbReference type="Proteomes" id="UP000472260"/>
    </source>
</evidence>
<dbReference type="InterPro" id="IPR036706">
    <property type="entry name" value="VOMI_sf"/>
</dbReference>
<dbReference type="Proteomes" id="UP000472260">
    <property type="component" value="Unassembled WGS sequence"/>
</dbReference>
<accession>A0A671P695</accession>